<evidence type="ECO:0000259" key="2">
    <source>
        <dbReference type="Pfam" id="PF00534"/>
    </source>
</evidence>
<dbReference type="RefSeq" id="WP_255388181.1">
    <property type="nucleotide sequence ID" value="NZ_CP101508.1"/>
</dbReference>
<dbReference type="Gene3D" id="3.40.50.2000">
    <property type="entry name" value="Glycogen Phosphorylase B"/>
    <property type="match status" value="1"/>
</dbReference>
<evidence type="ECO:0000256" key="1">
    <source>
        <dbReference type="ARBA" id="ARBA00022679"/>
    </source>
</evidence>
<keyword evidence="4" id="KW-1185">Reference proteome</keyword>
<dbReference type="EMBL" id="CP101508">
    <property type="protein sequence ID" value="UTV26970.1"/>
    <property type="molecule type" value="Genomic_DNA"/>
</dbReference>
<name>A0ABY5GCN3_9GAMM</name>
<feature type="domain" description="Glycosyl transferase family 1" evidence="2">
    <location>
        <begin position="200"/>
        <end position="343"/>
    </location>
</feature>
<dbReference type="InterPro" id="IPR001296">
    <property type="entry name" value="Glyco_trans_1"/>
</dbReference>
<organism evidence="3 4">
    <name type="scientific">Photobacterium atrarenae</name>
    <dbReference type="NCBI Taxonomy" id="865757"/>
    <lineage>
        <taxon>Bacteria</taxon>
        <taxon>Pseudomonadati</taxon>
        <taxon>Pseudomonadota</taxon>
        <taxon>Gammaproteobacteria</taxon>
        <taxon>Vibrionales</taxon>
        <taxon>Vibrionaceae</taxon>
        <taxon>Photobacterium</taxon>
    </lineage>
</organism>
<protein>
    <submittedName>
        <fullName evidence="3">Glycosyltransferase</fullName>
    </submittedName>
</protein>
<sequence length="373" mass="42306">MSKRIVINAANLHIGGGIQVAVSFLEELAYLISSGYIDDDIKFSVVCSDEVCSNLSETVNMDVFEKFTNENIYGFRKPKPSVLDLFKGYDVAFTVFGPSYYKLPSRVNICGFAQAWIAYPNNLAYRKLSLIQTLKSRLKFSLQWHFFKQSDFLVVEQEHVKQALIRNRAFDESKIGIAHNCVSSMYLVQPEKCSGKIDNKSKIKLGVMGRGYPHKNLALLPEVAIILREKYDFDVDFLFTLTQAEMNHYSFEKISNFYTVGALKVDECVDFYSKIDGLVFPSLLECYSASPVEAMALKVPVFASDLDFVKNVCCDHAFYFDPLDPENIAKTIAEGLSDIAQLESNVKRAYAHVKSLPTSLDRAKRYVDFLVYR</sequence>
<evidence type="ECO:0000313" key="3">
    <source>
        <dbReference type="EMBL" id="UTV26970.1"/>
    </source>
</evidence>
<dbReference type="Pfam" id="PF00534">
    <property type="entry name" value="Glycos_transf_1"/>
    <property type="match status" value="1"/>
</dbReference>
<dbReference type="PANTHER" id="PTHR46401">
    <property type="entry name" value="GLYCOSYLTRANSFERASE WBBK-RELATED"/>
    <property type="match status" value="1"/>
</dbReference>
<dbReference type="Proteomes" id="UP001057998">
    <property type="component" value="Chromosome 1"/>
</dbReference>
<dbReference type="SUPFAM" id="SSF53756">
    <property type="entry name" value="UDP-Glycosyltransferase/glycogen phosphorylase"/>
    <property type="match status" value="1"/>
</dbReference>
<proteinExistence type="predicted"/>
<evidence type="ECO:0000313" key="4">
    <source>
        <dbReference type="Proteomes" id="UP001057998"/>
    </source>
</evidence>
<reference evidence="3" key="1">
    <citation type="submission" date="2022-07" db="EMBL/GenBank/DDBJ databases">
        <title>Genome sequencing of Photobacterium atrarenae GJH2-4.</title>
        <authorList>
            <person name="Park S.-J."/>
        </authorList>
    </citation>
    <scope>NUCLEOTIDE SEQUENCE</scope>
    <source>
        <strain evidence="3">GJH2-4</strain>
    </source>
</reference>
<dbReference type="PANTHER" id="PTHR46401:SF2">
    <property type="entry name" value="GLYCOSYLTRANSFERASE WBBK-RELATED"/>
    <property type="match status" value="1"/>
</dbReference>
<gene>
    <name evidence="3" type="ORF">NNL38_11510</name>
</gene>
<keyword evidence="1" id="KW-0808">Transferase</keyword>
<accession>A0ABY5GCN3</accession>